<comment type="subcellular location">
    <subcellularLocation>
        <location evidence="1">Cell membrane</location>
        <topology evidence="1">Multi-pass membrane protein</topology>
    </subcellularLocation>
</comment>
<evidence type="ECO:0000256" key="1">
    <source>
        <dbReference type="ARBA" id="ARBA00004651"/>
    </source>
</evidence>
<comment type="caution">
    <text evidence="7">The sequence shown here is derived from an EMBL/GenBank/DDBJ whole genome shotgun (WGS) entry which is preliminary data.</text>
</comment>
<evidence type="ECO:0000256" key="4">
    <source>
        <dbReference type="ARBA" id="ARBA00023136"/>
    </source>
</evidence>
<feature type="transmembrane region" description="Helical" evidence="5">
    <location>
        <begin position="409"/>
        <end position="428"/>
    </location>
</feature>
<feature type="transmembrane region" description="Helical" evidence="5">
    <location>
        <begin position="211"/>
        <end position="233"/>
    </location>
</feature>
<dbReference type="PANTHER" id="PTHR23501:SF154">
    <property type="entry name" value="MULTIDRUG-EFFLUX TRANSPORTER RV1634-RELATED"/>
    <property type="match status" value="1"/>
</dbReference>
<dbReference type="InterPro" id="IPR011701">
    <property type="entry name" value="MFS"/>
</dbReference>
<feature type="transmembrane region" description="Helical" evidence="5">
    <location>
        <begin position="337"/>
        <end position="360"/>
    </location>
</feature>
<accession>A0ABR9L838</accession>
<evidence type="ECO:0000256" key="2">
    <source>
        <dbReference type="ARBA" id="ARBA00022692"/>
    </source>
</evidence>
<keyword evidence="2 5" id="KW-0812">Transmembrane</keyword>
<name>A0ABR9L838_9PSEU</name>
<feature type="transmembrane region" description="Helical" evidence="5">
    <location>
        <begin position="366"/>
        <end position="388"/>
    </location>
</feature>
<evidence type="ECO:0000256" key="3">
    <source>
        <dbReference type="ARBA" id="ARBA00022989"/>
    </source>
</evidence>
<evidence type="ECO:0000259" key="6">
    <source>
        <dbReference type="PROSITE" id="PS50850"/>
    </source>
</evidence>
<sequence length="460" mass="47479">MTAAPLAEETVTPSKVGIFSREYRASTIGFACVMFLEGFAALALVTTLPVAVGQLDGLHVYALALGGFVTMSLFGSVLAGEIADKRGPRLLLILGLGLFLAGLLVAGTATTMWQLIAGRCVQGFASSVVVVGLNVTIAQSYPPKLRPKALSLMSTCWIVPSMIGPAIAGTVTELLSWRWVFFGLAILVSVASLIPLGFLRRLSPVADDERATPPGLVRAAAIVAVAAGILHFGASGLDLTHLAFAAVGVVALVISVPRLLPEGTLRAARGIPAAILLRGLSAGIYFTLESYIPLMLINQRQISVTVAGVSFTGATLLWAGAAWLQGHPWAEVPRHRLVLLGSVVIAGSSAIAIFGVFGFVPPLTASAALIVAGFGMGLVMPSLTVLAFDHCPPEDQGRYSAAMQVSQGLGSVVLIGAAGALFNAGTAVEYPGALVYGVVFGFVTLVAVPACLLALRSRVT</sequence>
<dbReference type="EMBL" id="JADBEJ010000004">
    <property type="protein sequence ID" value="MBE1576328.1"/>
    <property type="molecule type" value="Genomic_DNA"/>
</dbReference>
<dbReference type="Gene3D" id="1.20.1250.20">
    <property type="entry name" value="MFS general substrate transporter like domains"/>
    <property type="match status" value="1"/>
</dbReference>
<reference evidence="7 8" key="1">
    <citation type="submission" date="2020-10" db="EMBL/GenBank/DDBJ databases">
        <title>Sequencing the genomes of 1000 actinobacteria strains.</title>
        <authorList>
            <person name="Klenk H.-P."/>
        </authorList>
    </citation>
    <scope>NUCLEOTIDE SEQUENCE [LARGE SCALE GENOMIC DNA]</scope>
    <source>
        <strain evidence="7 8">DSM 46661</strain>
    </source>
</reference>
<feature type="domain" description="Major facilitator superfamily (MFS) profile" evidence="6">
    <location>
        <begin position="26"/>
        <end position="459"/>
    </location>
</feature>
<feature type="transmembrane region" description="Helical" evidence="5">
    <location>
        <begin position="239"/>
        <end position="260"/>
    </location>
</feature>
<feature type="transmembrane region" description="Helical" evidence="5">
    <location>
        <begin position="28"/>
        <end position="52"/>
    </location>
</feature>
<keyword evidence="4 5" id="KW-0472">Membrane</keyword>
<evidence type="ECO:0000313" key="8">
    <source>
        <dbReference type="Proteomes" id="UP000656548"/>
    </source>
</evidence>
<dbReference type="PROSITE" id="PS50850">
    <property type="entry name" value="MFS"/>
    <property type="match status" value="1"/>
</dbReference>
<dbReference type="InterPro" id="IPR020846">
    <property type="entry name" value="MFS_dom"/>
</dbReference>
<feature type="transmembrane region" description="Helical" evidence="5">
    <location>
        <begin position="272"/>
        <end position="292"/>
    </location>
</feature>
<feature type="transmembrane region" description="Helical" evidence="5">
    <location>
        <begin position="434"/>
        <end position="455"/>
    </location>
</feature>
<feature type="transmembrane region" description="Helical" evidence="5">
    <location>
        <begin position="90"/>
        <end position="110"/>
    </location>
</feature>
<dbReference type="Pfam" id="PF07690">
    <property type="entry name" value="MFS_1"/>
    <property type="match status" value="1"/>
</dbReference>
<keyword evidence="3 5" id="KW-1133">Transmembrane helix</keyword>
<dbReference type="RefSeq" id="WP_192743633.1">
    <property type="nucleotide sequence ID" value="NZ_JADBEJ010000004.1"/>
</dbReference>
<keyword evidence="8" id="KW-1185">Reference proteome</keyword>
<evidence type="ECO:0000256" key="5">
    <source>
        <dbReference type="SAM" id="Phobius"/>
    </source>
</evidence>
<feature type="transmembrane region" description="Helical" evidence="5">
    <location>
        <begin position="304"/>
        <end position="325"/>
    </location>
</feature>
<dbReference type="SUPFAM" id="SSF103473">
    <property type="entry name" value="MFS general substrate transporter"/>
    <property type="match status" value="1"/>
</dbReference>
<feature type="transmembrane region" description="Helical" evidence="5">
    <location>
        <begin position="149"/>
        <end position="167"/>
    </location>
</feature>
<gene>
    <name evidence="7" type="ORF">H4W30_003375</name>
</gene>
<feature type="transmembrane region" description="Helical" evidence="5">
    <location>
        <begin position="179"/>
        <end position="199"/>
    </location>
</feature>
<feature type="transmembrane region" description="Helical" evidence="5">
    <location>
        <begin position="58"/>
        <end position="78"/>
    </location>
</feature>
<dbReference type="PANTHER" id="PTHR23501">
    <property type="entry name" value="MAJOR FACILITATOR SUPERFAMILY"/>
    <property type="match status" value="1"/>
</dbReference>
<dbReference type="InterPro" id="IPR036259">
    <property type="entry name" value="MFS_trans_sf"/>
</dbReference>
<protein>
    <submittedName>
        <fullName evidence="7">MFS family permease</fullName>
    </submittedName>
</protein>
<evidence type="ECO:0000313" key="7">
    <source>
        <dbReference type="EMBL" id="MBE1576328.1"/>
    </source>
</evidence>
<organism evidence="7 8">
    <name type="scientific">Amycolatopsis roodepoortensis</name>
    <dbReference type="NCBI Taxonomy" id="700274"/>
    <lineage>
        <taxon>Bacteria</taxon>
        <taxon>Bacillati</taxon>
        <taxon>Actinomycetota</taxon>
        <taxon>Actinomycetes</taxon>
        <taxon>Pseudonocardiales</taxon>
        <taxon>Pseudonocardiaceae</taxon>
        <taxon>Amycolatopsis</taxon>
    </lineage>
</organism>
<proteinExistence type="predicted"/>
<dbReference type="Proteomes" id="UP000656548">
    <property type="component" value="Unassembled WGS sequence"/>
</dbReference>
<feature type="transmembrane region" description="Helical" evidence="5">
    <location>
        <begin position="116"/>
        <end position="137"/>
    </location>
</feature>